<dbReference type="SMART" id="SM00849">
    <property type="entry name" value="Lactamase_B"/>
    <property type="match status" value="1"/>
</dbReference>
<sequence length="334" mass="36165">MFEAVLTVCIGLAEAPCRHVLLPGFEAADKAGCEAALGARDDAKCVPLGQVLEVEEVAPGVFAHLGRIEEPDGQNLGNVANTGFIIGERSVAVIDCGSAAWIGEAMWRAIRQRTDLPVSHVILTHMHPDHVFGCAPFAELGATFIGHAALPRALTDRQENYSDSLSRLIGPQAFIGSKVFPVTRTVEDRDKLDLGNRVLHLRAWPNAHTGNDLTVRDDASGVMFTGDLVFDRHTPALDGKLRGWQSVLSEMQQIPLTGIVPGHGGPFLDWPDSAAPLVRYLDVLAADTEQAIAEGQRLGDAVQTIAESEAPHWDLFEAYNPRNATVAFTELEWE</sequence>
<comment type="caution">
    <text evidence="3">The sequence shown here is derived from an EMBL/GenBank/DDBJ whole genome shotgun (WGS) entry which is preliminary data.</text>
</comment>
<dbReference type="NCBIfam" id="TIGR04559">
    <property type="entry name" value="SoxH_rel_PQQ_2"/>
    <property type="match status" value="1"/>
</dbReference>
<reference evidence="3 4" key="1">
    <citation type="submission" date="2019-03" db="EMBL/GenBank/DDBJ databases">
        <title>Genomic Encyclopedia of Type Strains, Phase IV (KMG-IV): sequencing the most valuable type-strain genomes for metagenomic binning, comparative biology and taxonomic classification.</title>
        <authorList>
            <person name="Goeker M."/>
        </authorList>
    </citation>
    <scope>NUCLEOTIDE SEQUENCE [LARGE SCALE GENOMIC DNA]</scope>
    <source>
        <strain evidence="3 4">DSM 104836</strain>
    </source>
</reference>
<dbReference type="AlphaFoldDB" id="A0A4R3JG76"/>
<dbReference type="EMBL" id="SLZU01000005">
    <property type="protein sequence ID" value="TCS64495.1"/>
    <property type="molecule type" value="Genomic_DNA"/>
</dbReference>
<protein>
    <submittedName>
        <fullName evidence="3">Quinoprotein relay system zinc metallohydrolase 2</fullName>
    </submittedName>
</protein>
<dbReference type="OrthoDB" id="420651at2"/>
<proteinExistence type="inferred from homology"/>
<accession>A0A4R3JG76</accession>
<dbReference type="Proteomes" id="UP000295696">
    <property type="component" value="Unassembled WGS sequence"/>
</dbReference>
<dbReference type="InterPro" id="IPR036866">
    <property type="entry name" value="RibonucZ/Hydroxyglut_hydro"/>
</dbReference>
<keyword evidence="4" id="KW-1185">Reference proteome</keyword>
<dbReference type="PANTHER" id="PTHR42951:SF4">
    <property type="entry name" value="ACYL-COENZYME A THIOESTERASE MBLAC2"/>
    <property type="match status" value="1"/>
</dbReference>
<dbReference type="GO" id="GO:0016787">
    <property type="term" value="F:hydrolase activity"/>
    <property type="evidence" value="ECO:0007669"/>
    <property type="project" value="UniProtKB-KW"/>
</dbReference>
<evidence type="ECO:0000313" key="4">
    <source>
        <dbReference type="Proteomes" id="UP000295696"/>
    </source>
</evidence>
<organism evidence="3 4">
    <name type="scientific">Primorskyibacter sedentarius</name>
    <dbReference type="NCBI Taxonomy" id="745311"/>
    <lineage>
        <taxon>Bacteria</taxon>
        <taxon>Pseudomonadati</taxon>
        <taxon>Pseudomonadota</taxon>
        <taxon>Alphaproteobacteria</taxon>
        <taxon>Rhodobacterales</taxon>
        <taxon>Roseobacteraceae</taxon>
        <taxon>Primorskyibacter</taxon>
    </lineage>
</organism>
<dbReference type="InterPro" id="IPR001279">
    <property type="entry name" value="Metallo-B-lactamas"/>
</dbReference>
<name>A0A4R3JG76_9RHOB</name>
<dbReference type="SUPFAM" id="SSF56281">
    <property type="entry name" value="Metallo-hydrolase/oxidoreductase"/>
    <property type="match status" value="1"/>
</dbReference>
<dbReference type="Gene3D" id="3.60.15.10">
    <property type="entry name" value="Ribonuclease Z/Hydroxyacylglutathione hydrolase-like"/>
    <property type="match status" value="1"/>
</dbReference>
<comment type="similarity">
    <text evidence="1">Belongs to the metallo-beta-lactamase superfamily. Class-B beta-lactamase family.</text>
</comment>
<dbReference type="CDD" id="cd16282">
    <property type="entry name" value="metallo-hydrolase-like_MBL-fold"/>
    <property type="match status" value="1"/>
</dbReference>
<keyword evidence="3" id="KW-0378">Hydrolase</keyword>
<dbReference type="InterPro" id="IPR050855">
    <property type="entry name" value="NDM-1-like"/>
</dbReference>
<dbReference type="GO" id="GO:0017001">
    <property type="term" value="P:antibiotic catabolic process"/>
    <property type="evidence" value="ECO:0007669"/>
    <property type="project" value="UniProtKB-ARBA"/>
</dbReference>
<dbReference type="PANTHER" id="PTHR42951">
    <property type="entry name" value="METALLO-BETA-LACTAMASE DOMAIN-CONTAINING"/>
    <property type="match status" value="1"/>
</dbReference>
<gene>
    <name evidence="3" type="ORF">EDD52_10555</name>
</gene>
<evidence type="ECO:0000259" key="2">
    <source>
        <dbReference type="SMART" id="SM00849"/>
    </source>
</evidence>
<feature type="domain" description="Metallo-beta-lactamase" evidence="2">
    <location>
        <begin position="79"/>
        <end position="263"/>
    </location>
</feature>
<evidence type="ECO:0000256" key="1">
    <source>
        <dbReference type="ARBA" id="ARBA00005250"/>
    </source>
</evidence>
<dbReference type="Pfam" id="PF00753">
    <property type="entry name" value="Lactamase_B"/>
    <property type="match status" value="1"/>
</dbReference>
<dbReference type="RefSeq" id="WP_132244252.1">
    <property type="nucleotide sequence ID" value="NZ_SLZU01000005.1"/>
</dbReference>
<evidence type="ECO:0000313" key="3">
    <source>
        <dbReference type="EMBL" id="TCS64495.1"/>
    </source>
</evidence>
<dbReference type="InterPro" id="IPR030829">
    <property type="entry name" value="SoxH-rel_PQQ_2"/>
</dbReference>